<organism evidence="3 4">
    <name type="scientific">Dictyobacter formicarum</name>
    <dbReference type="NCBI Taxonomy" id="2778368"/>
    <lineage>
        <taxon>Bacteria</taxon>
        <taxon>Bacillati</taxon>
        <taxon>Chloroflexota</taxon>
        <taxon>Ktedonobacteria</taxon>
        <taxon>Ktedonobacterales</taxon>
        <taxon>Dictyobacteraceae</taxon>
        <taxon>Dictyobacter</taxon>
    </lineage>
</organism>
<dbReference type="InterPro" id="IPR050900">
    <property type="entry name" value="Transposase_IS3/IS150/IS904"/>
</dbReference>
<proteinExistence type="predicted"/>
<accession>A0ABQ3VRZ4</accession>
<keyword evidence="4" id="KW-1185">Reference proteome</keyword>
<dbReference type="PANTHER" id="PTHR46889:SF4">
    <property type="entry name" value="TRANSPOSASE INSO FOR INSERTION SEQUENCE ELEMENT IS911B-RELATED"/>
    <property type="match status" value="1"/>
</dbReference>
<evidence type="ECO:0000256" key="1">
    <source>
        <dbReference type="SAM" id="MobiDB-lite"/>
    </source>
</evidence>
<dbReference type="InterPro" id="IPR036397">
    <property type="entry name" value="RNaseH_sf"/>
</dbReference>
<dbReference type="SUPFAM" id="SSF53098">
    <property type="entry name" value="Ribonuclease H-like"/>
    <property type="match status" value="1"/>
</dbReference>
<dbReference type="Proteomes" id="UP000635565">
    <property type="component" value="Unassembled WGS sequence"/>
</dbReference>
<dbReference type="InterPro" id="IPR012337">
    <property type="entry name" value="RNaseH-like_sf"/>
</dbReference>
<dbReference type="PANTHER" id="PTHR46889">
    <property type="entry name" value="TRANSPOSASE INSF FOR INSERTION SEQUENCE IS3B-RELATED"/>
    <property type="match status" value="1"/>
</dbReference>
<reference evidence="3 4" key="1">
    <citation type="journal article" date="2021" name="Int. J. Syst. Evol. Microbiol.">
        <title>Reticulibacter mediterranei gen. nov., sp. nov., within the new family Reticulibacteraceae fam. nov., and Ktedonospora formicarum gen. nov., sp. nov., Ktedonobacter robiniae sp. nov., Dictyobacter formicarum sp. nov. and Dictyobacter arantiisoli sp. nov., belonging to the class Ktedonobacteria.</title>
        <authorList>
            <person name="Yabe S."/>
            <person name="Zheng Y."/>
            <person name="Wang C.M."/>
            <person name="Sakai Y."/>
            <person name="Abe K."/>
            <person name="Yokota A."/>
            <person name="Donadio S."/>
            <person name="Cavaletti L."/>
            <person name="Monciardini P."/>
        </authorList>
    </citation>
    <scope>NUCLEOTIDE SEQUENCE [LARGE SCALE GENOMIC DNA]</scope>
    <source>
        <strain evidence="3 4">SOSP1-9</strain>
    </source>
</reference>
<dbReference type="EMBL" id="BNJJ01000025">
    <property type="protein sequence ID" value="GHO88590.1"/>
    <property type="molecule type" value="Genomic_DNA"/>
</dbReference>
<feature type="domain" description="Integrase catalytic" evidence="2">
    <location>
        <begin position="62"/>
        <end position="105"/>
    </location>
</feature>
<gene>
    <name evidence="3" type="ORF">KSZ_65960</name>
</gene>
<evidence type="ECO:0000313" key="3">
    <source>
        <dbReference type="EMBL" id="GHO88590.1"/>
    </source>
</evidence>
<evidence type="ECO:0000259" key="2">
    <source>
        <dbReference type="Pfam" id="PF00665"/>
    </source>
</evidence>
<sequence length="106" mass="11790">MDKTVRNAQCRKPNRKTMQSWKDGYQETGTSGLVGGHRNLDEESSKALGPYPTRPTFGPAIGWLYMAVVLDVFSRMVVGWPMATIQDATLAVQALRMALARRHPQA</sequence>
<protein>
    <recommendedName>
        <fullName evidence="2">Integrase catalytic domain-containing protein</fullName>
    </recommendedName>
</protein>
<comment type="caution">
    <text evidence="3">The sequence shown here is derived from an EMBL/GenBank/DDBJ whole genome shotgun (WGS) entry which is preliminary data.</text>
</comment>
<dbReference type="Gene3D" id="3.30.420.10">
    <property type="entry name" value="Ribonuclease H-like superfamily/Ribonuclease H"/>
    <property type="match status" value="1"/>
</dbReference>
<dbReference type="InterPro" id="IPR001584">
    <property type="entry name" value="Integrase_cat-core"/>
</dbReference>
<feature type="region of interest" description="Disordered" evidence="1">
    <location>
        <begin position="1"/>
        <end position="51"/>
    </location>
</feature>
<dbReference type="RefSeq" id="WP_201366153.1">
    <property type="nucleotide sequence ID" value="NZ_BNJJ01000025.1"/>
</dbReference>
<name>A0ABQ3VRZ4_9CHLR</name>
<evidence type="ECO:0000313" key="4">
    <source>
        <dbReference type="Proteomes" id="UP000635565"/>
    </source>
</evidence>
<dbReference type="Pfam" id="PF00665">
    <property type="entry name" value="rve"/>
    <property type="match status" value="1"/>
</dbReference>